<feature type="compositionally biased region" description="Low complexity" evidence="1">
    <location>
        <begin position="70"/>
        <end position="81"/>
    </location>
</feature>
<evidence type="ECO:0000313" key="3">
    <source>
        <dbReference type="Proteomes" id="UP000479710"/>
    </source>
</evidence>
<comment type="caution">
    <text evidence="2">The sequence shown here is derived from an EMBL/GenBank/DDBJ whole genome shotgun (WGS) entry which is preliminary data.</text>
</comment>
<gene>
    <name evidence="2" type="ORF">E2562_031992</name>
</gene>
<protein>
    <submittedName>
        <fullName evidence="2">Uncharacterized protein</fullName>
    </submittedName>
</protein>
<reference evidence="2 3" key="1">
    <citation type="submission" date="2019-11" db="EMBL/GenBank/DDBJ databases">
        <title>Whole genome sequence of Oryza granulata.</title>
        <authorList>
            <person name="Li W."/>
        </authorList>
    </citation>
    <scope>NUCLEOTIDE SEQUENCE [LARGE SCALE GENOMIC DNA]</scope>
    <source>
        <strain evidence="3">cv. Menghai</strain>
        <tissue evidence="2">Leaf</tissue>
    </source>
</reference>
<proteinExistence type="predicted"/>
<accession>A0A6G1F0A1</accession>
<evidence type="ECO:0000313" key="2">
    <source>
        <dbReference type="EMBL" id="KAF0930330.1"/>
    </source>
</evidence>
<sequence length="101" mass="10598">MSPTSALPTTASHRPDARATTLRISLTALPMTASSRARHVVDGNIQPRPTPRHRRTHPTESDQEVDLHISSSPMSALAPPLTCATTSLSRTSSGGPGPAPL</sequence>
<dbReference type="Proteomes" id="UP000479710">
    <property type="component" value="Unassembled WGS sequence"/>
</dbReference>
<keyword evidence="3" id="KW-1185">Reference proteome</keyword>
<name>A0A6G1F0A1_9ORYZ</name>
<feature type="region of interest" description="Disordered" evidence="1">
    <location>
        <begin position="31"/>
        <end position="101"/>
    </location>
</feature>
<dbReference type="AlphaFoldDB" id="A0A6G1F0A1"/>
<feature type="compositionally biased region" description="Polar residues" evidence="1">
    <location>
        <begin position="83"/>
        <end position="93"/>
    </location>
</feature>
<evidence type="ECO:0000256" key="1">
    <source>
        <dbReference type="SAM" id="MobiDB-lite"/>
    </source>
</evidence>
<organism evidence="2 3">
    <name type="scientific">Oryza meyeriana var. granulata</name>
    <dbReference type="NCBI Taxonomy" id="110450"/>
    <lineage>
        <taxon>Eukaryota</taxon>
        <taxon>Viridiplantae</taxon>
        <taxon>Streptophyta</taxon>
        <taxon>Embryophyta</taxon>
        <taxon>Tracheophyta</taxon>
        <taxon>Spermatophyta</taxon>
        <taxon>Magnoliopsida</taxon>
        <taxon>Liliopsida</taxon>
        <taxon>Poales</taxon>
        <taxon>Poaceae</taxon>
        <taxon>BOP clade</taxon>
        <taxon>Oryzoideae</taxon>
        <taxon>Oryzeae</taxon>
        <taxon>Oryzinae</taxon>
        <taxon>Oryza</taxon>
        <taxon>Oryza meyeriana</taxon>
    </lineage>
</organism>
<dbReference type="EMBL" id="SPHZ02000002">
    <property type="protein sequence ID" value="KAF0930330.1"/>
    <property type="molecule type" value="Genomic_DNA"/>
</dbReference>